<protein>
    <submittedName>
        <fullName evidence="1">Calmodulin</fullName>
    </submittedName>
</protein>
<dbReference type="AlphaFoldDB" id="A0A2R5GYS6"/>
<sequence length="221" mass="25089">MPQRDESKDEGAEGNVMRGMTWRGEWDGEWAEAWDSQQNLQQDTDSWFNSAAAGSYALTDEQREELRGIFEVSAQSRVDKAFEGEEALVHRKQLGELMQMLGIVLTDEEANRLVQEVTLQNHDEMRFEEFCDVAARVYASYDVHEEIKEAFVAMRENTTNEVGEQFVSAQSLLQTFRANGNESISEEDCARIVALVGTSAGPKSTMISWTDFQYHMMSSAF</sequence>
<dbReference type="EMBL" id="BEYU01000163">
    <property type="protein sequence ID" value="GBG33621.1"/>
    <property type="molecule type" value="Genomic_DNA"/>
</dbReference>
<gene>
    <name evidence="1" type="ORF">FCC1311_098442</name>
</gene>
<accession>A0A2R5GYS6</accession>
<evidence type="ECO:0000313" key="1">
    <source>
        <dbReference type="EMBL" id="GBG33621.1"/>
    </source>
</evidence>
<dbReference type="InParanoid" id="A0A2R5GYS6"/>
<reference evidence="1 2" key="1">
    <citation type="submission" date="2017-12" db="EMBL/GenBank/DDBJ databases">
        <title>Sequencing, de novo assembly and annotation of complete genome of a new Thraustochytrid species, strain FCC1311.</title>
        <authorList>
            <person name="Sedici K."/>
            <person name="Godart F."/>
            <person name="Aiese Cigliano R."/>
            <person name="Sanseverino W."/>
            <person name="Barakat M."/>
            <person name="Ortet P."/>
            <person name="Marechal E."/>
            <person name="Cagnac O."/>
            <person name="Amato A."/>
        </authorList>
    </citation>
    <scope>NUCLEOTIDE SEQUENCE [LARGE SCALE GENOMIC DNA]</scope>
</reference>
<comment type="caution">
    <text evidence="1">The sequence shown here is derived from an EMBL/GenBank/DDBJ whole genome shotgun (WGS) entry which is preliminary data.</text>
</comment>
<dbReference type="Proteomes" id="UP000241890">
    <property type="component" value="Unassembled WGS sequence"/>
</dbReference>
<evidence type="ECO:0000313" key="2">
    <source>
        <dbReference type="Proteomes" id="UP000241890"/>
    </source>
</evidence>
<dbReference type="InterPro" id="IPR011992">
    <property type="entry name" value="EF-hand-dom_pair"/>
</dbReference>
<dbReference type="Gene3D" id="1.10.238.10">
    <property type="entry name" value="EF-hand"/>
    <property type="match status" value="1"/>
</dbReference>
<organism evidence="1 2">
    <name type="scientific">Hondaea fermentalgiana</name>
    <dbReference type="NCBI Taxonomy" id="2315210"/>
    <lineage>
        <taxon>Eukaryota</taxon>
        <taxon>Sar</taxon>
        <taxon>Stramenopiles</taxon>
        <taxon>Bigyra</taxon>
        <taxon>Labyrinthulomycetes</taxon>
        <taxon>Thraustochytrida</taxon>
        <taxon>Thraustochytriidae</taxon>
        <taxon>Hondaea</taxon>
    </lineage>
</organism>
<proteinExistence type="predicted"/>
<dbReference type="SUPFAM" id="SSF47473">
    <property type="entry name" value="EF-hand"/>
    <property type="match status" value="1"/>
</dbReference>
<keyword evidence="2" id="KW-1185">Reference proteome</keyword>
<name>A0A2R5GYS6_9STRA</name>